<dbReference type="EMBL" id="CM051395">
    <property type="protein sequence ID" value="KAJ4725109.1"/>
    <property type="molecule type" value="Genomic_DNA"/>
</dbReference>
<dbReference type="Proteomes" id="UP001164539">
    <property type="component" value="Chromosome 2"/>
</dbReference>
<protein>
    <submittedName>
        <fullName evidence="1">MYB transcription factor</fullName>
    </submittedName>
</protein>
<evidence type="ECO:0000313" key="1">
    <source>
        <dbReference type="EMBL" id="KAJ4725109.1"/>
    </source>
</evidence>
<sequence length="550" mass="60124">MLLGNNSSEQLESGSSGLNGEGGGDGGIQLKKGPWTAAEDAILTEYVRKHGEGNWNAVQRNTGLARCGKSCRLRWANHLRPNLKKGAFSPEEERLIVELHAQLGNKWARMAAQLPGRTDNEIKNYWNTRVKRRHRQGLPLYPPEIQPQHQHQNQHQHPSHSHHSYHSQPTTPTTPTSTFSFQTTTTTPNTPTAHHHHHFHPPSFARSPTAPLSPTPPPLSPNLQSPHHPSYPTLTLFDTNNNNNNSNVSNPFNIPRTPPTLQNPPRFKRFHSDSSSSNIGTATTANNVNNSNNGIGSSTFHGGSNFSLPFSPFLRSPSPSSLLNAPQSNCNTSAFSNTASRFLSLPSFSTLPVSFNTPNSSSFFRTPDEKDCILSNSSVFGLKPELPSSQLLSQNGNAELNFDNEKLSVSCSGSGLLEDLLEEAQALACNFGESSGRASEEKHEFSRFNQWNDSSSINLSSGLKPKEEAGGQMNTTHEELSKLLNAIPSMEVPEWYNDSGEASNGQSSVVTDENIGLEMQQIASLFRVESNTDHARPPGSCSFDNLPGIC</sequence>
<comment type="caution">
    <text evidence="1">The sequence shown here is derived from an EMBL/GenBank/DDBJ whole genome shotgun (WGS) entry which is preliminary data.</text>
</comment>
<evidence type="ECO:0000313" key="2">
    <source>
        <dbReference type="Proteomes" id="UP001164539"/>
    </source>
</evidence>
<gene>
    <name evidence="1" type="ORF">OWV82_004024</name>
</gene>
<name>A0ACC1YP03_MELAZ</name>
<proteinExistence type="predicted"/>
<keyword evidence="2" id="KW-1185">Reference proteome</keyword>
<accession>A0ACC1YP03</accession>
<organism evidence="1 2">
    <name type="scientific">Melia azedarach</name>
    <name type="common">Chinaberry tree</name>
    <dbReference type="NCBI Taxonomy" id="155640"/>
    <lineage>
        <taxon>Eukaryota</taxon>
        <taxon>Viridiplantae</taxon>
        <taxon>Streptophyta</taxon>
        <taxon>Embryophyta</taxon>
        <taxon>Tracheophyta</taxon>
        <taxon>Spermatophyta</taxon>
        <taxon>Magnoliopsida</taxon>
        <taxon>eudicotyledons</taxon>
        <taxon>Gunneridae</taxon>
        <taxon>Pentapetalae</taxon>
        <taxon>rosids</taxon>
        <taxon>malvids</taxon>
        <taxon>Sapindales</taxon>
        <taxon>Meliaceae</taxon>
        <taxon>Melia</taxon>
    </lineage>
</organism>
<reference evidence="1 2" key="1">
    <citation type="journal article" date="2023" name="Science">
        <title>Complex scaffold remodeling in plant triterpene biosynthesis.</title>
        <authorList>
            <person name="De La Pena R."/>
            <person name="Hodgson H."/>
            <person name="Liu J.C."/>
            <person name="Stephenson M.J."/>
            <person name="Martin A.C."/>
            <person name="Owen C."/>
            <person name="Harkess A."/>
            <person name="Leebens-Mack J."/>
            <person name="Jimenez L.E."/>
            <person name="Osbourn A."/>
            <person name="Sattely E.S."/>
        </authorList>
    </citation>
    <scope>NUCLEOTIDE SEQUENCE [LARGE SCALE GENOMIC DNA]</scope>
    <source>
        <strain evidence="2">cv. JPN11</strain>
        <tissue evidence="1">Leaf</tissue>
    </source>
</reference>